<dbReference type="InterPro" id="IPR041129">
    <property type="entry name" value="CdiI_2"/>
</dbReference>
<accession>A0A372JQ97</accession>
<evidence type="ECO:0000313" key="3">
    <source>
        <dbReference type="Proteomes" id="UP000261811"/>
    </source>
</evidence>
<evidence type="ECO:0000259" key="1">
    <source>
        <dbReference type="Pfam" id="PF18593"/>
    </source>
</evidence>
<feature type="domain" description="CdiI immunity protein" evidence="1">
    <location>
        <begin position="118"/>
        <end position="203"/>
    </location>
</feature>
<gene>
    <name evidence="2" type="ORF">DZF91_07655</name>
</gene>
<organism evidence="2 3">
    <name type="scientific">Actinomadura logoneensis</name>
    <dbReference type="NCBI Taxonomy" id="2293572"/>
    <lineage>
        <taxon>Bacteria</taxon>
        <taxon>Bacillati</taxon>
        <taxon>Actinomycetota</taxon>
        <taxon>Actinomycetes</taxon>
        <taxon>Streptosporangiales</taxon>
        <taxon>Thermomonosporaceae</taxon>
        <taxon>Actinomadura</taxon>
    </lineage>
</organism>
<dbReference type="Pfam" id="PF18593">
    <property type="entry name" value="CdiI_2"/>
    <property type="match status" value="1"/>
</dbReference>
<dbReference type="Proteomes" id="UP000261811">
    <property type="component" value="Unassembled WGS sequence"/>
</dbReference>
<sequence>MATHGAVLPLLAAYAGLPADDVPGRPSSALSGYLRWAVISDPALAAIAAAQLRQLAGRLLNEPDTVPSVIHDALPVTPAGEKAGASWADTVATLLEQAVDSGFPPPGPPVTFWEWNQRFPALAQFLGCYFTQDFRDEFADHDTATAAWGQTATPADRARLIGEIAELLALEMADNELDEALATLGMDVDPPLPASAWLSHVHRSVTGSDR</sequence>
<proteinExistence type="predicted"/>
<reference evidence="2 3" key="1">
    <citation type="submission" date="2018-08" db="EMBL/GenBank/DDBJ databases">
        <title>Actinomadura jelena sp. nov., a novel Actinomycete isolated from soil in Chad.</title>
        <authorList>
            <person name="Shi L."/>
        </authorList>
    </citation>
    <scope>NUCLEOTIDE SEQUENCE [LARGE SCALE GENOMIC DNA]</scope>
    <source>
        <strain evidence="2 3">NEAU-G17</strain>
    </source>
</reference>
<comment type="caution">
    <text evidence="2">The sequence shown here is derived from an EMBL/GenBank/DDBJ whole genome shotgun (WGS) entry which is preliminary data.</text>
</comment>
<name>A0A372JQ97_9ACTN</name>
<protein>
    <recommendedName>
        <fullName evidence="1">CdiI immunity protein domain-containing protein</fullName>
    </recommendedName>
</protein>
<evidence type="ECO:0000313" key="2">
    <source>
        <dbReference type="EMBL" id="RFU42215.1"/>
    </source>
</evidence>
<dbReference type="AlphaFoldDB" id="A0A372JQ97"/>
<keyword evidence="3" id="KW-1185">Reference proteome</keyword>
<dbReference type="EMBL" id="QURH01000146">
    <property type="protein sequence ID" value="RFU42215.1"/>
    <property type="molecule type" value="Genomic_DNA"/>
</dbReference>